<sequence length="88" mass="9732">MVLPPRLARRLRSARTWIALGVLAPVGMLVVSGLMLLDLRQDAWDKAEQTSKNLLQVIERDIARNVEIIDLSPCRRSSTISGSPASTH</sequence>
<keyword evidence="1" id="KW-0812">Transmembrane</keyword>
<name>A0A2N9AJV3_METEX</name>
<dbReference type="AlphaFoldDB" id="A0A2N9AJV3"/>
<protein>
    <submittedName>
        <fullName evidence="2">Uncharacterized protein</fullName>
    </submittedName>
</protein>
<accession>A0A2N9AJV3</accession>
<feature type="transmembrane region" description="Helical" evidence="1">
    <location>
        <begin position="16"/>
        <end position="37"/>
    </location>
</feature>
<dbReference type="Proteomes" id="UP000233769">
    <property type="component" value="Chromosome tk0001"/>
</dbReference>
<evidence type="ECO:0000313" key="2">
    <source>
        <dbReference type="EMBL" id="SOR27641.1"/>
    </source>
</evidence>
<keyword evidence="1" id="KW-0472">Membrane</keyword>
<organism evidence="2 3">
    <name type="scientific">Methylorubrum extorquens</name>
    <name type="common">Methylobacterium dichloromethanicum</name>
    <name type="synonym">Methylobacterium extorquens</name>
    <dbReference type="NCBI Taxonomy" id="408"/>
    <lineage>
        <taxon>Bacteria</taxon>
        <taxon>Pseudomonadati</taxon>
        <taxon>Pseudomonadota</taxon>
        <taxon>Alphaproteobacteria</taxon>
        <taxon>Hyphomicrobiales</taxon>
        <taxon>Methylobacteriaceae</taxon>
        <taxon>Methylorubrum</taxon>
    </lineage>
</organism>
<proteinExistence type="predicted"/>
<keyword evidence="1" id="KW-1133">Transmembrane helix</keyword>
<dbReference type="EMBL" id="LT962688">
    <property type="protein sequence ID" value="SOR27641.1"/>
    <property type="molecule type" value="Genomic_DNA"/>
</dbReference>
<evidence type="ECO:0000256" key="1">
    <source>
        <dbReference type="SAM" id="Phobius"/>
    </source>
</evidence>
<evidence type="ECO:0000313" key="3">
    <source>
        <dbReference type="Proteomes" id="UP000233769"/>
    </source>
</evidence>
<reference evidence="3" key="1">
    <citation type="submission" date="2017-10" db="EMBL/GenBank/DDBJ databases">
        <authorList>
            <person name="Regsiter A."/>
            <person name="William W."/>
        </authorList>
    </citation>
    <scope>NUCLEOTIDE SEQUENCE [LARGE SCALE GENOMIC DNA]</scope>
</reference>
<gene>
    <name evidence="2" type="ORF">TK0001_1039</name>
</gene>